<reference evidence="1 2" key="1">
    <citation type="journal article" date="2023" name="Microbiol. Spectr.">
        <title>Symbiosis of Carpenter Bees with Uncharacterized Lactic Acid Bacteria Showing NAD Auxotrophy.</title>
        <authorList>
            <person name="Kawasaki S."/>
            <person name="Ozawa K."/>
            <person name="Mori T."/>
            <person name="Yamamoto A."/>
            <person name="Ito M."/>
            <person name="Ohkuma M."/>
            <person name="Sakamoto M."/>
            <person name="Matsutani M."/>
        </authorList>
    </citation>
    <scope>NUCLEOTIDE SEQUENCE [LARGE SCALE GENOMIC DNA]</scope>
    <source>
        <strain evidence="1 2">KimC2</strain>
    </source>
</reference>
<dbReference type="RefSeq" id="WP_317696619.1">
    <property type="nucleotide sequence ID" value="NZ_AP026801.1"/>
</dbReference>
<evidence type="ECO:0000313" key="2">
    <source>
        <dbReference type="Proteomes" id="UP001321804"/>
    </source>
</evidence>
<proteinExistence type="predicted"/>
<accession>A0AAU9DQU0</accession>
<gene>
    <name evidence="1" type="ORF">KIMC2_20500</name>
</gene>
<dbReference type="EMBL" id="AP026801">
    <property type="protein sequence ID" value="BDR57488.1"/>
    <property type="molecule type" value="Genomic_DNA"/>
</dbReference>
<organism evidence="1 2">
    <name type="scientific">Xylocopilactobacillus apis</name>
    <dbReference type="NCBI Taxonomy" id="2932183"/>
    <lineage>
        <taxon>Bacteria</taxon>
        <taxon>Bacillati</taxon>
        <taxon>Bacillota</taxon>
        <taxon>Bacilli</taxon>
        <taxon>Lactobacillales</taxon>
        <taxon>Lactobacillaceae</taxon>
        <taxon>Xylocopilactobacillus</taxon>
    </lineage>
</organism>
<dbReference type="AlphaFoldDB" id="A0AAU9DQU0"/>
<evidence type="ECO:0000313" key="1">
    <source>
        <dbReference type="EMBL" id="BDR57488.1"/>
    </source>
</evidence>
<protein>
    <submittedName>
        <fullName evidence="1">Uncharacterized protein</fullName>
    </submittedName>
</protein>
<dbReference type="KEGG" id="xak:KIMC2_20500"/>
<dbReference type="Proteomes" id="UP001321804">
    <property type="component" value="Chromosome"/>
</dbReference>
<keyword evidence="2" id="KW-1185">Reference proteome</keyword>
<name>A0AAU9DQU0_9LACO</name>
<sequence>MQNAGPSDGIVDWYPAKDALGDNPTGQELVKELIDLSIATNDSSSNARKVLFNDTVGNLNDIRSEYKTTYDKYPVALGFIAQILNFNNSKSGLVQNLNKTQLTEIKIQLIVMEILLLQAKSKKSSRSRCTDWKKCF</sequence>